<keyword evidence="1" id="KW-0413">Isomerase</keyword>
<evidence type="ECO:0000256" key="1">
    <source>
        <dbReference type="ARBA" id="ARBA00023235"/>
    </source>
</evidence>
<accession>A0ABZ2YDW8</accession>
<dbReference type="PANTHER" id="PTHR36120:SF1">
    <property type="entry name" value="L-FUCOSE ISOMERASE C-TERMINAL DOMAIN-CONTAINING PROTEIN"/>
    <property type="match status" value="1"/>
</dbReference>
<evidence type="ECO:0000256" key="2">
    <source>
        <dbReference type="ARBA" id="ARBA00023277"/>
    </source>
</evidence>
<protein>
    <recommendedName>
        <fullName evidence="5">L-fucose isomerase C-terminal domain-containing protein</fullName>
    </recommendedName>
</protein>
<dbReference type="InterPro" id="IPR009015">
    <property type="entry name" value="Fucose_isomerase_N/cen_sf"/>
</dbReference>
<gene>
    <name evidence="3" type="ORF">QBE54_05580</name>
</gene>
<sequence length="439" mass="49905">MKAKLVPIYFQSAQDEEFVKGVENLKKFFSKEADILDPLPLGNPLPEADAVVFPQILGDAYRRVEAIAQIKIPMMVITSDFGTVNMWDWEIVSYLRSKGIKIFAPYDVEMSKALLRGLALKREMPETDFLVFQDNPGEGMQASIFKRFYWWEEECVRAINTRFGVSIKKKSLKQLAEKVKKVEDDIARKTWYRWNFPIGKISEQALLSALKLYLALRQEIEENPKVKVAGMNCLNESFYLDTTPCLAWSILFEEKGIIWGCEADLLSMLTKFIVYSTLRSPIMMSNVYPFLVGRAALQHERISNFPKVDEPENHLLIAHCGYFGLMPPSFANTWTLKPRVLQIVDPNATAVDACFPLGPVTLVKIDPSISRMQIIQGELKGYVEYPDSDCLRGGIIKVSDGHKLMESLYSHHACILTGHHSHVLKNVAYLLGLEVEESK</sequence>
<keyword evidence="2" id="KW-0119">Carbohydrate metabolism</keyword>
<evidence type="ECO:0008006" key="5">
    <source>
        <dbReference type="Google" id="ProtNLM"/>
    </source>
</evidence>
<keyword evidence="4" id="KW-1185">Reference proteome</keyword>
<dbReference type="PANTHER" id="PTHR36120">
    <property type="entry name" value="FUCOSE ISOMERASE"/>
    <property type="match status" value="1"/>
</dbReference>
<dbReference type="RefSeq" id="WP_369019350.1">
    <property type="nucleotide sequence ID" value="NZ_CP121689.1"/>
</dbReference>
<name>A0ABZ2YDW8_9BACT</name>
<organism evidence="3 4">
    <name type="scientific">Thermatribacter velox</name>
    <dbReference type="NCBI Taxonomy" id="3039681"/>
    <lineage>
        <taxon>Bacteria</taxon>
        <taxon>Pseudomonadati</taxon>
        <taxon>Atribacterota</taxon>
        <taxon>Atribacteria</taxon>
        <taxon>Atribacterales</taxon>
        <taxon>Thermatribacteraceae</taxon>
        <taxon>Thermatribacter</taxon>
    </lineage>
</organism>
<dbReference type="EMBL" id="CP121689">
    <property type="protein sequence ID" value="WZL77184.1"/>
    <property type="molecule type" value="Genomic_DNA"/>
</dbReference>
<evidence type="ECO:0000313" key="3">
    <source>
        <dbReference type="EMBL" id="WZL77184.1"/>
    </source>
</evidence>
<dbReference type="SUPFAM" id="SSF53743">
    <property type="entry name" value="FucI/AraA N-terminal and middle domains"/>
    <property type="match status" value="1"/>
</dbReference>
<evidence type="ECO:0000313" key="4">
    <source>
        <dbReference type="Proteomes" id="UP001461341"/>
    </source>
</evidence>
<dbReference type="Proteomes" id="UP001461341">
    <property type="component" value="Chromosome"/>
</dbReference>
<reference evidence="3 4" key="1">
    <citation type="submission" date="2023-03" db="EMBL/GenBank/DDBJ databases">
        <title>Novel Species.</title>
        <authorList>
            <person name="Ma S."/>
        </authorList>
    </citation>
    <scope>NUCLEOTIDE SEQUENCE [LARGE SCALE GENOMIC DNA]</scope>
    <source>
        <strain evidence="3 4">B11</strain>
    </source>
</reference>
<proteinExistence type="predicted"/>